<gene>
    <name evidence="1" type="ORF">DSO57_1022720</name>
</gene>
<comment type="caution">
    <text evidence="1">The sequence shown here is derived from an EMBL/GenBank/DDBJ whole genome shotgun (WGS) entry which is preliminary data.</text>
</comment>
<proteinExistence type="predicted"/>
<reference evidence="1" key="1">
    <citation type="submission" date="2022-04" db="EMBL/GenBank/DDBJ databases">
        <title>Genome of the entomopathogenic fungus Entomophthora muscae.</title>
        <authorList>
            <person name="Elya C."/>
            <person name="Lovett B.R."/>
            <person name="Lee E."/>
            <person name="Macias A.M."/>
            <person name="Hajek A.E."/>
            <person name="De Bivort B.L."/>
            <person name="Kasson M.T."/>
            <person name="De Fine Licht H.H."/>
            <person name="Stajich J.E."/>
        </authorList>
    </citation>
    <scope>NUCLEOTIDE SEQUENCE</scope>
    <source>
        <strain evidence="1">Berkeley</strain>
    </source>
</reference>
<dbReference type="EMBL" id="QTSX02007215">
    <property type="protein sequence ID" value="KAJ9049603.1"/>
    <property type="molecule type" value="Genomic_DNA"/>
</dbReference>
<dbReference type="Proteomes" id="UP001165960">
    <property type="component" value="Unassembled WGS sequence"/>
</dbReference>
<protein>
    <submittedName>
        <fullName evidence="1">Uncharacterized protein</fullName>
    </submittedName>
</protein>
<name>A0ACC2RHN0_9FUNG</name>
<sequence>MAAAAKSTNTRPETTLFRSNIPTPSCKHKPPKNLPNIPPTLAHRKYYIVAANHPLPHELNRANQKYPYPCQPSFHPGDKKGNASISPDAAYRPIPSRHAANLPKEPKMSHPIKQSIQDFSKLC</sequence>
<evidence type="ECO:0000313" key="1">
    <source>
        <dbReference type="EMBL" id="KAJ9049603.1"/>
    </source>
</evidence>
<accession>A0ACC2RHN0</accession>
<keyword evidence="2" id="KW-1185">Reference proteome</keyword>
<evidence type="ECO:0000313" key="2">
    <source>
        <dbReference type="Proteomes" id="UP001165960"/>
    </source>
</evidence>
<organism evidence="1 2">
    <name type="scientific">Entomophthora muscae</name>
    <dbReference type="NCBI Taxonomy" id="34485"/>
    <lineage>
        <taxon>Eukaryota</taxon>
        <taxon>Fungi</taxon>
        <taxon>Fungi incertae sedis</taxon>
        <taxon>Zoopagomycota</taxon>
        <taxon>Entomophthoromycotina</taxon>
        <taxon>Entomophthoromycetes</taxon>
        <taxon>Entomophthorales</taxon>
        <taxon>Entomophthoraceae</taxon>
        <taxon>Entomophthora</taxon>
    </lineage>
</organism>